<comment type="caution">
    <text evidence="1">The sequence shown here is derived from an EMBL/GenBank/DDBJ whole genome shotgun (WGS) entry which is preliminary data.</text>
</comment>
<dbReference type="Proteomes" id="UP001239111">
    <property type="component" value="Chromosome 4"/>
</dbReference>
<reference evidence="1" key="1">
    <citation type="submission" date="2023-04" db="EMBL/GenBank/DDBJ databases">
        <title>A chromosome-level genome assembly of the parasitoid wasp Eretmocerus hayati.</title>
        <authorList>
            <person name="Zhong Y."/>
            <person name="Liu S."/>
            <person name="Liu Y."/>
        </authorList>
    </citation>
    <scope>NUCLEOTIDE SEQUENCE</scope>
    <source>
        <strain evidence="1">ZJU_SS_LIU_2023</strain>
    </source>
</reference>
<keyword evidence="2" id="KW-1185">Reference proteome</keyword>
<accession>A0ACC2N7T5</accession>
<proteinExistence type="predicted"/>
<sequence>MTVNTTSCYMWHESTGNRGANDVASCLHGFLKALPNSVEHVTVYSDNCSGQNKNKMSAGMFTTDVHDKPLSKMIDHKFLIVGHTLMECDKDWYNLVRYAGKSKIFDVHVMKQDDFYDFASLFKNILVNRKQDTDGNIFSWNEERWLRYTKKFGEVMYKNSLSEKEPFKKISFLRKFEPGIVHVIDGVPKTYTPPLGISREKKKDLESILHLLSPENKKFYLDLPIDEKQNNTDREIPSTKSYPRDIMLQELLYKANCPS</sequence>
<evidence type="ECO:0000313" key="1">
    <source>
        <dbReference type="EMBL" id="KAJ8667250.1"/>
    </source>
</evidence>
<organism evidence="1 2">
    <name type="scientific">Eretmocerus hayati</name>
    <dbReference type="NCBI Taxonomy" id="131215"/>
    <lineage>
        <taxon>Eukaryota</taxon>
        <taxon>Metazoa</taxon>
        <taxon>Ecdysozoa</taxon>
        <taxon>Arthropoda</taxon>
        <taxon>Hexapoda</taxon>
        <taxon>Insecta</taxon>
        <taxon>Pterygota</taxon>
        <taxon>Neoptera</taxon>
        <taxon>Endopterygota</taxon>
        <taxon>Hymenoptera</taxon>
        <taxon>Apocrita</taxon>
        <taxon>Proctotrupomorpha</taxon>
        <taxon>Chalcidoidea</taxon>
        <taxon>Aphelinidae</taxon>
        <taxon>Aphelininae</taxon>
        <taxon>Eretmocerus</taxon>
    </lineage>
</organism>
<name>A0ACC2N7T5_9HYME</name>
<gene>
    <name evidence="1" type="ORF">QAD02_008912</name>
</gene>
<dbReference type="EMBL" id="CM056744">
    <property type="protein sequence ID" value="KAJ8667250.1"/>
    <property type="molecule type" value="Genomic_DNA"/>
</dbReference>
<evidence type="ECO:0000313" key="2">
    <source>
        <dbReference type="Proteomes" id="UP001239111"/>
    </source>
</evidence>
<protein>
    <submittedName>
        <fullName evidence="1">Uncharacterized protein</fullName>
    </submittedName>
</protein>